<evidence type="ECO:0000256" key="8">
    <source>
        <dbReference type="ARBA" id="ARBA00022679"/>
    </source>
</evidence>
<evidence type="ECO:0000256" key="7">
    <source>
        <dbReference type="ARBA" id="ARBA00022676"/>
    </source>
</evidence>
<dbReference type="Proteomes" id="UP000502297">
    <property type="component" value="Chromosome"/>
</dbReference>
<dbReference type="GO" id="GO:0006168">
    <property type="term" value="P:adenine salvage"/>
    <property type="evidence" value="ECO:0007669"/>
    <property type="project" value="TreeGrafter"/>
</dbReference>
<keyword evidence="12" id="KW-1185">Reference proteome</keyword>
<comment type="pathway">
    <text evidence="3">Purine metabolism; AMP biosynthesis via salvage pathway; AMP from adenine: step 1/1.</text>
</comment>
<dbReference type="RefSeq" id="WP_166222219.1">
    <property type="nucleotide sequence ID" value="NZ_CP049801.1"/>
</dbReference>
<dbReference type="Gene3D" id="3.40.50.2020">
    <property type="match status" value="1"/>
</dbReference>
<comment type="subcellular location">
    <subcellularLocation>
        <location evidence="2">Cytoplasm</location>
    </subcellularLocation>
</comment>
<evidence type="ECO:0000256" key="5">
    <source>
        <dbReference type="ARBA" id="ARBA00011893"/>
    </source>
</evidence>
<gene>
    <name evidence="11" type="ORF">G8E00_04545</name>
</gene>
<comment type="similarity">
    <text evidence="4">Belongs to the purine/pyrimidine phosphoribosyltransferase family.</text>
</comment>
<dbReference type="InterPro" id="IPR050054">
    <property type="entry name" value="UPRTase/APRTase"/>
</dbReference>
<protein>
    <recommendedName>
        <fullName evidence="5">adenine phosphoribosyltransferase</fullName>
        <ecNumber evidence="5">2.4.2.7</ecNumber>
    </recommendedName>
</protein>
<dbReference type="KEGG" id="asha:G8E00_04545"/>
<evidence type="ECO:0000256" key="6">
    <source>
        <dbReference type="ARBA" id="ARBA00022490"/>
    </source>
</evidence>
<evidence type="ECO:0000256" key="9">
    <source>
        <dbReference type="ARBA" id="ARBA00022726"/>
    </source>
</evidence>
<dbReference type="CDD" id="cd06223">
    <property type="entry name" value="PRTases_typeI"/>
    <property type="match status" value="1"/>
</dbReference>
<dbReference type="InterPro" id="IPR000836">
    <property type="entry name" value="PRTase_dom"/>
</dbReference>
<keyword evidence="7 11" id="KW-0328">Glycosyltransferase</keyword>
<dbReference type="GO" id="GO:0002055">
    <property type="term" value="F:adenine binding"/>
    <property type="evidence" value="ECO:0007669"/>
    <property type="project" value="TreeGrafter"/>
</dbReference>
<dbReference type="AlphaFoldDB" id="A0A6G8RTR6"/>
<keyword evidence="6" id="KW-0963">Cytoplasm</keyword>
<keyword evidence="9" id="KW-0660">Purine salvage</keyword>
<dbReference type="InterPro" id="IPR029057">
    <property type="entry name" value="PRTase-like"/>
</dbReference>
<dbReference type="GO" id="GO:0006166">
    <property type="term" value="P:purine ribonucleoside salvage"/>
    <property type="evidence" value="ECO:0007669"/>
    <property type="project" value="UniProtKB-KW"/>
</dbReference>
<evidence type="ECO:0000256" key="2">
    <source>
        <dbReference type="ARBA" id="ARBA00004496"/>
    </source>
</evidence>
<name>A0A6G8RTR6_9GAMM</name>
<evidence type="ECO:0000256" key="4">
    <source>
        <dbReference type="ARBA" id="ARBA00008391"/>
    </source>
</evidence>
<evidence type="ECO:0000313" key="12">
    <source>
        <dbReference type="Proteomes" id="UP000502297"/>
    </source>
</evidence>
<organism evidence="11 12">
    <name type="scientific">Acinetobacter shaoyimingii</name>
    <dbReference type="NCBI Taxonomy" id="2715164"/>
    <lineage>
        <taxon>Bacteria</taxon>
        <taxon>Pseudomonadati</taxon>
        <taxon>Pseudomonadota</taxon>
        <taxon>Gammaproteobacteria</taxon>
        <taxon>Moraxellales</taxon>
        <taxon>Moraxellaceae</taxon>
        <taxon>Acinetobacter</taxon>
    </lineage>
</organism>
<dbReference type="PANTHER" id="PTHR32315">
    <property type="entry name" value="ADENINE PHOSPHORIBOSYLTRANSFERASE"/>
    <property type="match status" value="1"/>
</dbReference>
<dbReference type="PANTHER" id="PTHR32315:SF3">
    <property type="entry name" value="ADENINE PHOSPHORIBOSYLTRANSFERASE"/>
    <property type="match status" value="1"/>
</dbReference>
<evidence type="ECO:0000313" key="11">
    <source>
        <dbReference type="EMBL" id="QIO05281.1"/>
    </source>
</evidence>
<evidence type="ECO:0000259" key="10">
    <source>
        <dbReference type="Pfam" id="PF00156"/>
    </source>
</evidence>
<dbReference type="EMBL" id="CP049801">
    <property type="protein sequence ID" value="QIO05281.1"/>
    <property type="molecule type" value="Genomic_DNA"/>
</dbReference>
<sequence length="185" mass="20036">MKNSSTALWSHIRTVQDFPKPGICFFDLTPLFMSNIGPLTDALIESIPTEKLAEVESFVAVEARGFVLASLLAQRTGKGLLLVRKAGKLPPPVVGVGYSLEYGMDRLEMSANIQPQKVIIVDDVLATGGTLKAVNQLMSKCQHTVLGASIFLDLPDLHADLGMDIWSVLDDKSMPQVEVAEVESV</sequence>
<accession>A0A6G8RTR6</accession>
<reference evidence="11 12" key="1">
    <citation type="submission" date="2020-03" db="EMBL/GenBank/DDBJ databases">
        <authorList>
            <person name="Zhu W."/>
        </authorList>
    </citation>
    <scope>NUCLEOTIDE SEQUENCE [LARGE SCALE GENOMIC DNA]</scope>
    <source>
        <strain evidence="11 12">323-1</strain>
    </source>
</reference>
<dbReference type="NCBIfam" id="NF002636">
    <property type="entry name" value="PRK02304.1-5"/>
    <property type="match status" value="1"/>
</dbReference>
<dbReference type="Pfam" id="PF00156">
    <property type="entry name" value="Pribosyltran"/>
    <property type="match status" value="1"/>
</dbReference>
<dbReference type="GO" id="GO:0016208">
    <property type="term" value="F:AMP binding"/>
    <property type="evidence" value="ECO:0007669"/>
    <property type="project" value="TreeGrafter"/>
</dbReference>
<proteinExistence type="inferred from homology"/>
<evidence type="ECO:0000256" key="1">
    <source>
        <dbReference type="ARBA" id="ARBA00000868"/>
    </source>
</evidence>
<feature type="domain" description="Phosphoribosyltransferase" evidence="10">
    <location>
        <begin position="58"/>
        <end position="167"/>
    </location>
</feature>
<keyword evidence="8 11" id="KW-0808">Transferase</keyword>
<comment type="catalytic activity">
    <reaction evidence="1">
        <text>AMP + diphosphate = 5-phospho-alpha-D-ribose 1-diphosphate + adenine</text>
        <dbReference type="Rhea" id="RHEA:16609"/>
        <dbReference type="ChEBI" id="CHEBI:16708"/>
        <dbReference type="ChEBI" id="CHEBI:33019"/>
        <dbReference type="ChEBI" id="CHEBI:58017"/>
        <dbReference type="ChEBI" id="CHEBI:456215"/>
        <dbReference type="EC" id="2.4.2.7"/>
    </reaction>
</comment>
<dbReference type="SUPFAM" id="SSF53271">
    <property type="entry name" value="PRTase-like"/>
    <property type="match status" value="1"/>
</dbReference>
<dbReference type="GO" id="GO:0044209">
    <property type="term" value="P:AMP salvage"/>
    <property type="evidence" value="ECO:0007669"/>
    <property type="project" value="TreeGrafter"/>
</dbReference>
<dbReference type="GO" id="GO:0005737">
    <property type="term" value="C:cytoplasm"/>
    <property type="evidence" value="ECO:0007669"/>
    <property type="project" value="UniProtKB-SubCell"/>
</dbReference>
<evidence type="ECO:0000256" key="3">
    <source>
        <dbReference type="ARBA" id="ARBA00004659"/>
    </source>
</evidence>
<dbReference type="EC" id="2.4.2.7" evidence="5"/>
<dbReference type="GO" id="GO:0003999">
    <property type="term" value="F:adenine phosphoribosyltransferase activity"/>
    <property type="evidence" value="ECO:0007669"/>
    <property type="project" value="UniProtKB-EC"/>
</dbReference>